<reference evidence="2" key="1">
    <citation type="journal article" date="2020" name="mSystems">
        <title>Genome- and Community-Level Interaction Insights into Carbon Utilization and Element Cycling Functions of Hydrothermarchaeota in Hydrothermal Sediment.</title>
        <authorList>
            <person name="Zhou Z."/>
            <person name="Liu Y."/>
            <person name="Xu W."/>
            <person name="Pan J."/>
            <person name="Luo Z.H."/>
            <person name="Li M."/>
        </authorList>
    </citation>
    <scope>NUCLEOTIDE SEQUENCE [LARGE SCALE GENOMIC DNA]</scope>
    <source>
        <strain evidence="2">SpSt-418</strain>
    </source>
</reference>
<feature type="domain" description="Glycosyl transferase family 1" evidence="1">
    <location>
        <begin position="261"/>
        <end position="425"/>
    </location>
</feature>
<dbReference type="GO" id="GO:0016757">
    <property type="term" value="F:glycosyltransferase activity"/>
    <property type="evidence" value="ECO:0007669"/>
    <property type="project" value="InterPro"/>
</dbReference>
<keyword evidence="2" id="KW-0808">Transferase</keyword>
<evidence type="ECO:0000313" key="2">
    <source>
        <dbReference type="EMBL" id="HFM98636.1"/>
    </source>
</evidence>
<dbReference type="CDD" id="cd03801">
    <property type="entry name" value="GT4_PimA-like"/>
    <property type="match status" value="1"/>
</dbReference>
<accession>A0A7C3PIH5</accession>
<dbReference type="PANTHER" id="PTHR12526">
    <property type="entry name" value="GLYCOSYLTRANSFERASE"/>
    <property type="match status" value="1"/>
</dbReference>
<gene>
    <name evidence="2" type="ORF">ENR64_12945</name>
</gene>
<name>A0A7C3PIH5_9CYAN</name>
<protein>
    <submittedName>
        <fullName evidence="2">Glycosyltransferase</fullName>
    </submittedName>
</protein>
<evidence type="ECO:0000259" key="1">
    <source>
        <dbReference type="Pfam" id="PF00534"/>
    </source>
</evidence>
<dbReference type="EMBL" id="DSRU01000186">
    <property type="protein sequence ID" value="HFM98636.1"/>
    <property type="molecule type" value="Genomic_DNA"/>
</dbReference>
<dbReference type="SUPFAM" id="SSF53335">
    <property type="entry name" value="S-adenosyl-L-methionine-dependent methyltransferases"/>
    <property type="match status" value="1"/>
</dbReference>
<dbReference type="InterPro" id="IPR001296">
    <property type="entry name" value="Glyco_trans_1"/>
</dbReference>
<comment type="caution">
    <text evidence="2">The sequence shown here is derived from an EMBL/GenBank/DDBJ whole genome shotgun (WGS) entry which is preliminary data.</text>
</comment>
<sequence length="765" mass="88342">MIQELTITSSFGSSFEVRFKQRLLEQFPKTMNRVALLVTSEYEGIFRNGGIGTYYRTLSEKLTAEGWYVVLLLCQSQEIFGGESHLSTVKHVFSTSECQDVLELQPMHSTILSQFKEWEWVDRENYCALFFAQAIAATFPDAYLYIEFPEMLGLGYRTVQAKRSGVLGKNCLTAVTLHSGLEWLNEAHGQYTFPLPNWSLQTSYYEQASFEQADLAFFPSHFLKEKVAGYGWKTEHALHLPYFVPEIEGLLATNEPSRNSQFGLKSDQIPVIFFGRLEERKGLLTFIEAIRLVDLLIAEKIQILFVGKNVQFQVEPFKHLNSEQYIQQELGTDYSYRIISDLYSREAIQLISQLNHPVVCLTSHQENFPNAALEMGQLPVSLVVSDTGGFHETLDLIRRSQGVRWFVPGDARSLSKIIQQAISNYPEKVLVHLQRQIAFYVNDRLIQRRLKYLQVFNSQEDSDSLTIEEASFIDSDEFSMLSYHERVYLENYTQKQYSGKGEIVDLGCWLGSSTIPLAIGLRNNAIVTNQSKRIHAYDIFIWDSFYMDNMVVGTALEGKYQRGDSFVDEYIKRIQPWEGSIRVYPGDLTEIGWGKQPIEFLFVDAMKSWDLANSILKNFFPYLIPELSLVVHQDFGHFYTTWIHLLMYRFREYLIPIEHPYTYSSRAFLYTKPIPLDLLHQTYSFADFSIEEVEAAFNYSLSIMSEKIRPNVAAAKVMYFIQTGNVERAKSELAEARAQFNPSSWQNLVDVEEWFERADLFKGNV</sequence>
<organism evidence="2">
    <name type="scientific">Oscillatoriales cyanobacterium SpSt-418</name>
    <dbReference type="NCBI Taxonomy" id="2282169"/>
    <lineage>
        <taxon>Bacteria</taxon>
        <taxon>Bacillati</taxon>
        <taxon>Cyanobacteriota</taxon>
        <taxon>Cyanophyceae</taxon>
        <taxon>Oscillatoriophycideae</taxon>
        <taxon>Oscillatoriales</taxon>
    </lineage>
</organism>
<dbReference type="Gene3D" id="3.40.50.2000">
    <property type="entry name" value="Glycogen Phosphorylase B"/>
    <property type="match status" value="1"/>
</dbReference>
<proteinExistence type="predicted"/>
<dbReference type="PANTHER" id="PTHR12526:SF638">
    <property type="entry name" value="SPORE COAT PROTEIN SA"/>
    <property type="match status" value="1"/>
</dbReference>
<dbReference type="AlphaFoldDB" id="A0A7C3PIH5"/>
<dbReference type="InterPro" id="IPR029063">
    <property type="entry name" value="SAM-dependent_MTases_sf"/>
</dbReference>
<dbReference type="Gene3D" id="3.40.50.150">
    <property type="entry name" value="Vaccinia Virus protein VP39"/>
    <property type="match status" value="1"/>
</dbReference>
<dbReference type="Pfam" id="PF00534">
    <property type="entry name" value="Glycos_transf_1"/>
    <property type="match status" value="1"/>
</dbReference>
<dbReference type="SUPFAM" id="SSF53756">
    <property type="entry name" value="UDP-Glycosyltransferase/glycogen phosphorylase"/>
    <property type="match status" value="1"/>
</dbReference>